<dbReference type="PROSITE" id="PS51742">
    <property type="entry name" value="PPC"/>
    <property type="match status" value="1"/>
</dbReference>
<accession>A0ABY8EKW8</accession>
<keyword evidence="2" id="KW-0238">DNA-binding</keyword>
<dbReference type="PANTHER" id="PTHR34988">
    <property type="entry name" value="PROTEIN, PUTATIVE-RELATED"/>
    <property type="match status" value="1"/>
</dbReference>
<dbReference type="RefSeq" id="WP_277734184.1">
    <property type="nucleotide sequence ID" value="NZ_CP120733.1"/>
</dbReference>
<proteinExistence type="predicted"/>
<dbReference type="SUPFAM" id="SSF117856">
    <property type="entry name" value="AF0104/ALDC/Ptd012-like"/>
    <property type="match status" value="1"/>
</dbReference>
<evidence type="ECO:0000313" key="3">
    <source>
        <dbReference type="Proteomes" id="UP001222800"/>
    </source>
</evidence>
<dbReference type="EMBL" id="CP120733">
    <property type="protein sequence ID" value="WFD11955.1"/>
    <property type="molecule type" value="Genomic_DNA"/>
</dbReference>
<dbReference type="Pfam" id="PF03479">
    <property type="entry name" value="PCC"/>
    <property type="match status" value="1"/>
</dbReference>
<keyword evidence="3" id="KW-1185">Reference proteome</keyword>
<sequence>MRYYAIRMKPGQDLKEEVENFVCQNNIKSGIIMTCIGSLNCAKIRLADENIIKEYNEKFEIISLQGTLSQDGLHLHISLANDKGFCIGGHLMHGCHIYTTAEIVIGELEEFIFKREYCKDTGFKELKIII</sequence>
<reference evidence="2 3" key="1">
    <citation type="submission" date="2023-03" db="EMBL/GenBank/DDBJ databases">
        <title>Complete genome sequence of Tepidibacter sp. SWIR-1, isolated from a deep-sea hydrothermal vent.</title>
        <authorList>
            <person name="Li X."/>
        </authorList>
    </citation>
    <scope>NUCLEOTIDE SEQUENCE [LARGE SCALE GENOMIC DNA]</scope>
    <source>
        <strain evidence="2 3">SWIR-1</strain>
    </source>
</reference>
<gene>
    <name evidence="2" type="ORF">P4S50_07725</name>
</gene>
<dbReference type="GO" id="GO:0003677">
    <property type="term" value="F:DNA binding"/>
    <property type="evidence" value="ECO:0007669"/>
    <property type="project" value="UniProtKB-KW"/>
</dbReference>
<protein>
    <submittedName>
        <fullName evidence="2">DNA-binding protein</fullName>
    </submittedName>
</protein>
<evidence type="ECO:0000313" key="2">
    <source>
        <dbReference type="EMBL" id="WFD11955.1"/>
    </source>
</evidence>
<dbReference type="CDD" id="cd11378">
    <property type="entry name" value="DUF296"/>
    <property type="match status" value="1"/>
</dbReference>
<name>A0ABY8EKW8_9FIRM</name>
<dbReference type="Gene3D" id="3.30.1330.80">
    <property type="entry name" value="Hypothetical protein, similar to alpha- acetolactate decarboxylase, domain 2"/>
    <property type="match status" value="1"/>
</dbReference>
<feature type="domain" description="PPC" evidence="1">
    <location>
        <begin position="1"/>
        <end position="129"/>
    </location>
</feature>
<dbReference type="PANTHER" id="PTHR34988:SF1">
    <property type="entry name" value="DNA-BINDING PROTEIN"/>
    <property type="match status" value="1"/>
</dbReference>
<dbReference type="Proteomes" id="UP001222800">
    <property type="component" value="Chromosome"/>
</dbReference>
<organism evidence="2 3">
    <name type="scientific">Tepidibacter hydrothermalis</name>
    <dbReference type="NCBI Taxonomy" id="3036126"/>
    <lineage>
        <taxon>Bacteria</taxon>
        <taxon>Bacillati</taxon>
        <taxon>Bacillota</taxon>
        <taxon>Clostridia</taxon>
        <taxon>Peptostreptococcales</taxon>
        <taxon>Peptostreptococcaceae</taxon>
        <taxon>Tepidibacter</taxon>
    </lineage>
</organism>
<evidence type="ECO:0000259" key="1">
    <source>
        <dbReference type="PROSITE" id="PS51742"/>
    </source>
</evidence>
<dbReference type="InterPro" id="IPR005175">
    <property type="entry name" value="PPC_dom"/>
</dbReference>